<protein>
    <recommendedName>
        <fullName evidence="3">Fibronectin type-III domain-containing protein</fullName>
    </recommendedName>
</protein>
<dbReference type="AlphaFoldDB" id="A0A448WML0"/>
<dbReference type="Gene3D" id="2.60.40.10">
    <property type="entry name" value="Immunoglobulins"/>
    <property type="match status" value="1"/>
</dbReference>
<accession>A0A448WML0</accession>
<dbReference type="Proteomes" id="UP000784294">
    <property type="component" value="Unassembled WGS sequence"/>
</dbReference>
<proteinExistence type="predicted"/>
<name>A0A448WML0_9PLAT</name>
<evidence type="ECO:0000313" key="1">
    <source>
        <dbReference type="EMBL" id="VEL15418.1"/>
    </source>
</evidence>
<dbReference type="SUPFAM" id="SSF49265">
    <property type="entry name" value="Fibronectin type III"/>
    <property type="match status" value="1"/>
</dbReference>
<reference evidence="1" key="1">
    <citation type="submission" date="2018-11" db="EMBL/GenBank/DDBJ databases">
        <authorList>
            <consortium name="Pathogen Informatics"/>
        </authorList>
    </citation>
    <scope>NUCLEOTIDE SEQUENCE</scope>
</reference>
<gene>
    <name evidence="1" type="ORF">PXEA_LOCUS8858</name>
</gene>
<organism evidence="1 2">
    <name type="scientific">Protopolystoma xenopodis</name>
    <dbReference type="NCBI Taxonomy" id="117903"/>
    <lineage>
        <taxon>Eukaryota</taxon>
        <taxon>Metazoa</taxon>
        <taxon>Spiralia</taxon>
        <taxon>Lophotrochozoa</taxon>
        <taxon>Platyhelminthes</taxon>
        <taxon>Monogenea</taxon>
        <taxon>Polyopisthocotylea</taxon>
        <taxon>Polystomatidea</taxon>
        <taxon>Polystomatidae</taxon>
        <taxon>Protopolystoma</taxon>
    </lineage>
</organism>
<sequence length="159" mass="17915">MKVEALSKSESMDGILISWRQPIDNELNPADFYEIRVSGSVEKPFWQKYVTAELQYILNEICGINTYFIRVVASNLVGKGEYQSLQLPLPYPNPSAPTNVQVRRLQGQRGFQITWNDSKVFDMPASCILMYTVVFSVIGEEGSKFEVHSLLAGTGMLEV</sequence>
<comment type="caution">
    <text evidence="1">The sequence shown here is derived from an EMBL/GenBank/DDBJ whole genome shotgun (WGS) entry which is preliminary data.</text>
</comment>
<evidence type="ECO:0000313" key="2">
    <source>
        <dbReference type="Proteomes" id="UP000784294"/>
    </source>
</evidence>
<dbReference type="EMBL" id="CAAALY010024547">
    <property type="protein sequence ID" value="VEL15418.1"/>
    <property type="molecule type" value="Genomic_DNA"/>
</dbReference>
<dbReference type="InterPro" id="IPR036116">
    <property type="entry name" value="FN3_sf"/>
</dbReference>
<evidence type="ECO:0008006" key="3">
    <source>
        <dbReference type="Google" id="ProtNLM"/>
    </source>
</evidence>
<dbReference type="InterPro" id="IPR013783">
    <property type="entry name" value="Ig-like_fold"/>
</dbReference>
<keyword evidence="2" id="KW-1185">Reference proteome</keyword>